<accession>A0A6B3ST67</accession>
<protein>
    <recommendedName>
        <fullName evidence="3">Transmembrane protein</fullName>
    </recommendedName>
</protein>
<organism evidence="1 2">
    <name type="scientific">Noviherbaspirillum galbum</name>
    <dbReference type="NCBI Taxonomy" id="2709383"/>
    <lineage>
        <taxon>Bacteria</taxon>
        <taxon>Pseudomonadati</taxon>
        <taxon>Pseudomonadota</taxon>
        <taxon>Betaproteobacteria</taxon>
        <taxon>Burkholderiales</taxon>
        <taxon>Oxalobacteraceae</taxon>
        <taxon>Noviherbaspirillum</taxon>
    </lineage>
</organism>
<dbReference type="Proteomes" id="UP000482155">
    <property type="component" value="Unassembled WGS sequence"/>
</dbReference>
<gene>
    <name evidence="1" type="ORF">G3574_22405</name>
</gene>
<reference evidence="1 2" key="1">
    <citation type="submission" date="2020-02" db="EMBL/GenBank/DDBJ databases">
        <authorList>
            <person name="Kim M.K."/>
        </authorList>
    </citation>
    <scope>NUCLEOTIDE SEQUENCE [LARGE SCALE GENOMIC DNA]</scope>
    <source>
        <strain evidence="1 2">17J57-3</strain>
    </source>
</reference>
<dbReference type="PROSITE" id="PS51257">
    <property type="entry name" value="PROKAR_LIPOPROTEIN"/>
    <property type="match status" value="1"/>
</dbReference>
<evidence type="ECO:0000313" key="1">
    <source>
        <dbReference type="EMBL" id="NEX63841.1"/>
    </source>
</evidence>
<evidence type="ECO:0008006" key="3">
    <source>
        <dbReference type="Google" id="ProtNLM"/>
    </source>
</evidence>
<dbReference type="AlphaFoldDB" id="A0A6B3ST67"/>
<evidence type="ECO:0000313" key="2">
    <source>
        <dbReference type="Proteomes" id="UP000482155"/>
    </source>
</evidence>
<sequence>MTHPLPRRLLAGAALALFLCACSPKYDWREVRGSQPPFVVLLPGKPATHTRVVNLEGMQVSMTMTAAEVDGTAFAVTTAELPDAGKAQAVLEAMKKGMVRNIGGTVVRETDKSADGQSVVELEARGQAGPGGQARVLYARFARSGQRVYQAVVLGGQQSVPPEQAETFLGSFKPG</sequence>
<comment type="caution">
    <text evidence="1">The sequence shown here is derived from an EMBL/GenBank/DDBJ whole genome shotgun (WGS) entry which is preliminary data.</text>
</comment>
<proteinExistence type="predicted"/>
<keyword evidence="2" id="KW-1185">Reference proteome</keyword>
<name>A0A6B3ST67_9BURK</name>
<dbReference type="EMBL" id="JAAIVB010000076">
    <property type="protein sequence ID" value="NEX63841.1"/>
    <property type="molecule type" value="Genomic_DNA"/>
</dbReference>
<dbReference type="RefSeq" id="WP_163967779.1">
    <property type="nucleotide sequence ID" value="NZ_JAAIVB010000076.1"/>
</dbReference>